<evidence type="ECO:0000256" key="1">
    <source>
        <dbReference type="ARBA" id="ARBA00001974"/>
    </source>
</evidence>
<keyword evidence="6 8" id="KW-0560">Oxidoreductase</keyword>
<evidence type="ECO:0000256" key="4">
    <source>
        <dbReference type="ARBA" id="ARBA00022630"/>
    </source>
</evidence>
<dbReference type="InterPro" id="IPR003171">
    <property type="entry name" value="Mehydrof_redctse-like"/>
</dbReference>
<dbReference type="GO" id="GO:0106312">
    <property type="term" value="F:methylenetetrahydrofolate reductase (NADH) activity"/>
    <property type="evidence" value="ECO:0007669"/>
    <property type="project" value="UniProtKB-EC"/>
</dbReference>
<keyword evidence="5 8" id="KW-0274">FAD</keyword>
<dbReference type="EMBL" id="QNZL01000278">
    <property type="protein sequence ID" value="RTZ77186.1"/>
    <property type="molecule type" value="Genomic_DNA"/>
</dbReference>
<name>A0A432G0U9_9DELT</name>
<keyword evidence="4 8" id="KW-0285">Flavoprotein</keyword>
<evidence type="ECO:0000313" key="10">
    <source>
        <dbReference type="Proteomes" id="UP000286801"/>
    </source>
</evidence>
<comment type="pathway">
    <text evidence="2 8">One-carbon metabolism; tetrahydrofolate interconversion.</text>
</comment>
<comment type="similarity">
    <text evidence="3 8">Belongs to the methylenetetrahydrofolate reductase family.</text>
</comment>
<dbReference type="InterPro" id="IPR029041">
    <property type="entry name" value="FAD-linked_oxidoreductase-like"/>
</dbReference>
<comment type="cofactor">
    <cofactor evidence="1 8">
        <name>FAD</name>
        <dbReference type="ChEBI" id="CHEBI:57692"/>
    </cofactor>
</comment>
<accession>A0A432G0U9</accession>
<evidence type="ECO:0000256" key="3">
    <source>
        <dbReference type="ARBA" id="ARBA00006743"/>
    </source>
</evidence>
<evidence type="ECO:0000256" key="2">
    <source>
        <dbReference type="ARBA" id="ARBA00004777"/>
    </source>
</evidence>
<reference evidence="9 10" key="1">
    <citation type="submission" date="2018-06" db="EMBL/GenBank/DDBJ databases">
        <title>Combined omics and stable isotope probing to characterize newly discovered Mariana Back-Arc vent microbial communities.</title>
        <authorList>
            <person name="Trembath-Reichert E."/>
            <person name="Huber J.A."/>
        </authorList>
    </citation>
    <scope>NUCLEOTIDE SEQUENCE [LARGE SCALE GENOMIC DNA]</scope>
    <source>
        <strain evidence="9">MAG 63_1</strain>
    </source>
</reference>
<dbReference type="Pfam" id="PF02219">
    <property type="entry name" value="MTHFR"/>
    <property type="match status" value="1"/>
</dbReference>
<dbReference type="PANTHER" id="PTHR45754:SF3">
    <property type="entry name" value="METHYLENETETRAHYDROFOLATE REDUCTASE (NADPH)"/>
    <property type="match status" value="1"/>
</dbReference>
<proteinExistence type="inferred from homology"/>
<dbReference type="AlphaFoldDB" id="A0A432G0U9"/>
<evidence type="ECO:0000256" key="6">
    <source>
        <dbReference type="ARBA" id="ARBA00023002"/>
    </source>
</evidence>
<sequence length="291" mass="32124">MKVLFGESDSFESNMTIETTDDLQDNLEQQTKWSMEILPHNFADVSLIPDFINEVYITMIPGAACWETIQTAQQIKAVGKHAVPHIAARSFAGVEELSACLSGLQEAGIERALLIGGGNSQPAGDFSCVMDLLKTGLLAKYGINAFDFAGHPEGNPDDPNSEFHLLEKLRWTAEREISARIVTQWSLDAKKTNNWISDLREKGVSNPIHIGVPGPSTIKTLMRFAKVCGVKASTKVLRKQGLSLSKLMFVNKPDKIISGLRGYDQLHLYPFGGIEKSAAWLTEWQTNVSFE</sequence>
<dbReference type="GO" id="GO:0009086">
    <property type="term" value="P:methionine biosynthetic process"/>
    <property type="evidence" value="ECO:0007669"/>
    <property type="project" value="TreeGrafter"/>
</dbReference>
<dbReference type="GO" id="GO:0071949">
    <property type="term" value="F:FAD binding"/>
    <property type="evidence" value="ECO:0007669"/>
    <property type="project" value="TreeGrafter"/>
</dbReference>
<protein>
    <recommendedName>
        <fullName evidence="8">Methylenetetrahydrofolate reductase</fullName>
    </recommendedName>
</protein>
<dbReference type="GO" id="GO:0035999">
    <property type="term" value="P:tetrahydrofolate interconversion"/>
    <property type="evidence" value="ECO:0007669"/>
    <property type="project" value="UniProtKB-UniPathway"/>
</dbReference>
<comment type="catalytic activity">
    <reaction evidence="7">
        <text>(6S)-5-methyl-5,6,7,8-tetrahydrofolate + NAD(+) = (6R)-5,10-methylene-5,6,7,8-tetrahydrofolate + NADH + H(+)</text>
        <dbReference type="Rhea" id="RHEA:19821"/>
        <dbReference type="ChEBI" id="CHEBI:15378"/>
        <dbReference type="ChEBI" id="CHEBI:15636"/>
        <dbReference type="ChEBI" id="CHEBI:18608"/>
        <dbReference type="ChEBI" id="CHEBI:57540"/>
        <dbReference type="ChEBI" id="CHEBI:57945"/>
        <dbReference type="EC" id="1.5.1.54"/>
    </reaction>
    <physiologicalReaction direction="right-to-left" evidence="7">
        <dbReference type="Rhea" id="RHEA:19823"/>
    </physiologicalReaction>
</comment>
<dbReference type="SUPFAM" id="SSF51730">
    <property type="entry name" value="FAD-linked oxidoreductase"/>
    <property type="match status" value="1"/>
</dbReference>
<dbReference type="Proteomes" id="UP000286801">
    <property type="component" value="Unassembled WGS sequence"/>
</dbReference>
<dbReference type="GO" id="GO:0005829">
    <property type="term" value="C:cytosol"/>
    <property type="evidence" value="ECO:0007669"/>
    <property type="project" value="TreeGrafter"/>
</dbReference>
<evidence type="ECO:0000256" key="8">
    <source>
        <dbReference type="RuleBase" id="RU003862"/>
    </source>
</evidence>
<dbReference type="UniPathway" id="UPA00193"/>
<dbReference type="PANTHER" id="PTHR45754">
    <property type="entry name" value="METHYLENETETRAHYDROFOLATE REDUCTASE"/>
    <property type="match status" value="1"/>
</dbReference>
<comment type="caution">
    <text evidence="9">The sequence shown here is derived from an EMBL/GenBank/DDBJ whole genome shotgun (WGS) entry which is preliminary data.</text>
</comment>
<dbReference type="Gene3D" id="3.20.20.220">
    <property type="match status" value="1"/>
</dbReference>
<evidence type="ECO:0000256" key="5">
    <source>
        <dbReference type="ARBA" id="ARBA00022827"/>
    </source>
</evidence>
<gene>
    <name evidence="9" type="ORF">DSY97_10325</name>
</gene>
<evidence type="ECO:0000313" key="9">
    <source>
        <dbReference type="EMBL" id="RTZ77186.1"/>
    </source>
</evidence>
<evidence type="ECO:0000256" key="7">
    <source>
        <dbReference type="ARBA" id="ARBA00048628"/>
    </source>
</evidence>
<organism evidence="9 10">
    <name type="scientific">SAR324 cluster bacterium</name>
    <dbReference type="NCBI Taxonomy" id="2024889"/>
    <lineage>
        <taxon>Bacteria</taxon>
        <taxon>Deltaproteobacteria</taxon>
        <taxon>SAR324 cluster</taxon>
    </lineage>
</organism>